<evidence type="ECO:0000313" key="1">
    <source>
        <dbReference type="EMBL" id="RRQ20993.1"/>
    </source>
</evidence>
<dbReference type="AlphaFoldDB" id="A0A426QGX6"/>
<reference evidence="1 2" key="1">
    <citation type="journal article" date="2010" name="Int. J. Syst. Evol. Microbiol.">
        <title>Thiohalobacter thiocyanaticus gen. nov., sp. nov., a moderately halophilic, sulfur-oxidizing gammaproteobacterium from hypersaline lakes, that utilizes thiocyanate.</title>
        <authorList>
            <person name="Sorokin D.Y."/>
            <person name="Kovaleva O.L."/>
            <person name="Tourova T.P."/>
            <person name="Muyzer G."/>
        </authorList>
    </citation>
    <scope>NUCLEOTIDE SEQUENCE [LARGE SCALE GENOMIC DNA]</scope>
    <source>
        <strain evidence="1 2">Hrh1</strain>
    </source>
</reference>
<gene>
    <name evidence="1" type="ORF">D6C00_02745</name>
</gene>
<accession>A0A426QGX6</accession>
<sequence length="132" mass="14851">MSCQRVSVCKILFIREDLYSWRKVLMEHRSGVRQDVNLNVKVYLESLPPLLAVSRDISKRGMNLPLTHPALDPMRVVSVSVCDVNGEQCLETKAMVIHATENGGTGLLLGDDMPTRFLDMRECLAEQTSKAY</sequence>
<dbReference type="EMBL" id="QZMU01000001">
    <property type="protein sequence ID" value="RRQ20993.1"/>
    <property type="molecule type" value="Genomic_DNA"/>
</dbReference>
<evidence type="ECO:0008006" key="3">
    <source>
        <dbReference type="Google" id="ProtNLM"/>
    </source>
</evidence>
<protein>
    <recommendedName>
        <fullName evidence="3">PilZ domain-containing protein</fullName>
    </recommendedName>
</protein>
<name>A0A426QGX6_9GAMM</name>
<dbReference type="Gene3D" id="2.40.10.220">
    <property type="entry name" value="predicted glycosyltransferase like domains"/>
    <property type="match status" value="1"/>
</dbReference>
<proteinExistence type="predicted"/>
<dbReference type="Proteomes" id="UP000287798">
    <property type="component" value="Unassembled WGS sequence"/>
</dbReference>
<keyword evidence="2" id="KW-1185">Reference proteome</keyword>
<evidence type="ECO:0000313" key="2">
    <source>
        <dbReference type="Proteomes" id="UP000287798"/>
    </source>
</evidence>
<comment type="caution">
    <text evidence="1">The sequence shown here is derived from an EMBL/GenBank/DDBJ whole genome shotgun (WGS) entry which is preliminary data.</text>
</comment>
<organism evidence="1 2">
    <name type="scientific">Thiohalobacter thiocyanaticus</name>
    <dbReference type="NCBI Taxonomy" id="585455"/>
    <lineage>
        <taxon>Bacteria</taxon>
        <taxon>Pseudomonadati</taxon>
        <taxon>Pseudomonadota</taxon>
        <taxon>Gammaproteobacteria</taxon>
        <taxon>Thiohalobacterales</taxon>
        <taxon>Thiohalobacteraceae</taxon>
        <taxon>Thiohalobacter</taxon>
    </lineage>
</organism>